<proteinExistence type="predicted"/>
<reference evidence="3" key="1">
    <citation type="submission" date="2012-02" db="EMBL/GenBank/DDBJ databases">
        <title>Genome sequencing of Giardia lamblia Genotypes A2 and B isolates (DH and GS) and comparative analysis with the genomes of Genotypes A1 and E (WB and Pig).</title>
        <authorList>
            <person name="Adam R."/>
            <person name="Dahlstrom E."/>
            <person name="Martens C."/>
            <person name="Bruno D."/>
            <person name="Barbian K."/>
            <person name="Porcella S.F."/>
            <person name="Nash T."/>
        </authorList>
    </citation>
    <scope>NUCLEOTIDE SEQUENCE</scope>
    <source>
        <strain evidence="3">DH</strain>
    </source>
</reference>
<reference evidence="2 3" key="2">
    <citation type="journal article" date="2013" name="Genome Biol. Evol.">
        <title>Genome sequencing of Giardia lamblia genotypes A2 and B isolates (DH and GS) and comparative analysis with the genomes of genotypes A1 and E (WB and Pig).</title>
        <authorList>
            <person name="Adam R.D."/>
            <person name="Dahlstrom E.W."/>
            <person name="Martens C.A."/>
            <person name="Bruno D.P."/>
            <person name="Barbian K.D."/>
            <person name="Ricklefs S.M."/>
            <person name="Hernandez M.M."/>
            <person name="Narla N.P."/>
            <person name="Patel R.B."/>
            <person name="Porcella S.F."/>
            <person name="Nash T.E."/>
        </authorList>
    </citation>
    <scope>NUCLEOTIDE SEQUENCE [LARGE SCALE GENOMIC DNA]</scope>
    <source>
        <strain evidence="2 3">DH</strain>
    </source>
</reference>
<protein>
    <recommendedName>
        <fullName evidence="1">ERCC4 domain-containing protein</fullName>
    </recommendedName>
</protein>
<dbReference type="VEuPathDB" id="GiardiaDB:GL50803_0013653"/>
<sequence length="427" mass="47981">MLPVTLTSFFISCMKPSAFVTLISEQLHYRLSSALKDYLHGIDAVYKRIGSFLEPESERSTAAPTLDIADLEFIRFSEKEYHARKEALAESRSKRTRIRIGDIYWNALVSIRDGSTSTKTLSQPPSVEMKPSSLQVQFDTALSKLLELKYVTLSKEDELILTKKGAGILAKLSPQHHETEKITENEQSILNDTHRADPTNQTAIECRSRLVLDCRGEGSYARLLPHDIAQYATVAKLPRGDCLILSNDHPAVLVERKTISDLSASLYDGRIQRQLGCPARFPTFLLVEDPQLLLIHECQLFQAVLNEVSKGNVSSIIQSVGAEHTARIYEYLFRSTSDLSRCRRVCPSDDADSGPLPTMHSNDCIDWRCFIRNILCNYSPSVAEAVVRTYPTYKSLAIESPSTVQQRLLTMGIPRTASHHVTDLLFY</sequence>
<dbReference type="GO" id="GO:0003677">
    <property type="term" value="F:DNA binding"/>
    <property type="evidence" value="ECO:0007669"/>
    <property type="project" value="InterPro"/>
</dbReference>
<dbReference type="AlphaFoldDB" id="V6T8E0"/>
<comment type="caution">
    <text evidence="2">The sequence shown here is derived from an EMBL/GenBank/DDBJ whole genome shotgun (WGS) entry which is preliminary data.</text>
</comment>
<dbReference type="GO" id="GO:0004518">
    <property type="term" value="F:nuclease activity"/>
    <property type="evidence" value="ECO:0007669"/>
    <property type="project" value="InterPro"/>
</dbReference>
<gene>
    <name evidence="2" type="ORF">DHA2_150750</name>
</gene>
<dbReference type="GO" id="GO:0006281">
    <property type="term" value="P:DNA repair"/>
    <property type="evidence" value="ECO:0007669"/>
    <property type="project" value="UniProtKB-ARBA"/>
</dbReference>
<evidence type="ECO:0000313" key="3">
    <source>
        <dbReference type="Proteomes" id="UP000018320"/>
    </source>
</evidence>
<dbReference type="Pfam" id="PF02732">
    <property type="entry name" value="ERCC4"/>
    <property type="match status" value="1"/>
</dbReference>
<dbReference type="Proteomes" id="UP000018320">
    <property type="component" value="Unassembled WGS sequence"/>
</dbReference>
<dbReference type="EMBL" id="AHGT01000097">
    <property type="protein sequence ID" value="ESU35138.1"/>
    <property type="molecule type" value="Genomic_DNA"/>
</dbReference>
<feature type="domain" description="ERCC4" evidence="1">
    <location>
        <begin position="209"/>
        <end position="291"/>
    </location>
</feature>
<evidence type="ECO:0000313" key="2">
    <source>
        <dbReference type="EMBL" id="ESU35138.1"/>
    </source>
</evidence>
<dbReference type="CDD" id="cd22367">
    <property type="entry name" value="XPF_ERCC4_MUS81-like"/>
    <property type="match status" value="1"/>
</dbReference>
<accession>V6T8E0</accession>
<dbReference type="InterPro" id="IPR011335">
    <property type="entry name" value="Restrct_endonuc-II-like"/>
</dbReference>
<name>V6T8E0_GIAIN</name>
<dbReference type="Gene3D" id="3.40.50.10130">
    <property type="match status" value="1"/>
</dbReference>
<dbReference type="VEuPathDB" id="GiardiaDB:GL50581_1652"/>
<evidence type="ECO:0000259" key="1">
    <source>
        <dbReference type="SMART" id="SM00891"/>
    </source>
</evidence>
<dbReference type="VEuPathDB" id="GiardiaDB:QR46_2800"/>
<dbReference type="SUPFAM" id="SSF52980">
    <property type="entry name" value="Restriction endonuclease-like"/>
    <property type="match status" value="1"/>
</dbReference>
<dbReference type="VEuPathDB" id="GiardiaDB:DHA2_150750"/>
<dbReference type="InterPro" id="IPR006166">
    <property type="entry name" value="ERCC4_domain"/>
</dbReference>
<organism evidence="2 3">
    <name type="scientific">Giardia intestinalis</name>
    <name type="common">Giardia lamblia</name>
    <dbReference type="NCBI Taxonomy" id="5741"/>
    <lineage>
        <taxon>Eukaryota</taxon>
        <taxon>Metamonada</taxon>
        <taxon>Diplomonadida</taxon>
        <taxon>Hexamitidae</taxon>
        <taxon>Giardiinae</taxon>
        <taxon>Giardia</taxon>
    </lineage>
</organism>
<dbReference type="SMART" id="SM00891">
    <property type="entry name" value="ERCC4"/>
    <property type="match status" value="1"/>
</dbReference>